<keyword evidence="5 6" id="KW-0472">Membrane</keyword>
<keyword evidence="2" id="KW-0813">Transport</keyword>
<dbReference type="GO" id="GO:0022857">
    <property type="term" value="F:transmembrane transporter activity"/>
    <property type="evidence" value="ECO:0007669"/>
    <property type="project" value="InterPro"/>
</dbReference>
<gene>
    <name evidence="8" type="ORF">BEP19_15600</name>
</gene>
<keyword evidence="4 6" id="KW-1133">Transmembrane helix</keyword>
<dbReference type="EMBL" id="MCHY01000013">
    <property type="protein sequence ID" value="RKD21146.1"/>
    <property type="molecule type" value="Genomic_DNA"/>
</dbReference>
<dbReference type="GO" id="GO:0005886">
    <property type="term" value="C:plasma membrane"/>
    <property type="evidence" value="ECO:0007669"/>
    <property type="project" value="UniProtKB-SubCell"/>
</dbReference>
<keyword evidence="3 6" id="KW-0812">Transmembrane</keyword>
<feature type="transmembrane region" description="Helical" evidence="6">
    <location>
        <begin position="49"/>
        <end position="66"/>
    </location>
</feature>
<evidence type="ECO:0000313" key="9">
    <source>
        <dbReference type="Proteomes" id="UP000284219"/>
    </source>
</evidence>
<name>A0A419SDJ3_9BACL</name>
<keyword evidence="9" id="KW-1185">Reference proteome</keyword>
<dbReference type="CDD" id="cd17353">
    <property type="entry name" value="MFS_OFA_like"/>
    <property type="match status" value="1"/>
</dbReference>
<feature type="transmembrane region" description="Helical" evidence="6">
    <location>
        <begin position="318"/>
        <end position="343"/>
    </location>
</feature>
<feature type="transmembrane region" description="Helical" evidence="6">
    <location>
        <begin position="78"/>
        <end position="96"/>
    </location>
</feature>
<dbReference type="PANTHER" id="PTHR43385">
    <property type="entry name" value="RIBOFLAVIN TRANSPORTER RIBJ"/>
    <property type="match status" value="1"/>
</dbReference>
<feature type="transmembrane region" description="Helical" evidence="6">
    <location>
        <begin position="355"/>
        <end position="376"/>
    </location>
</feature>
<comment type="caution">
    <text evidence="8">The sequence shown here is derived from an EMBL/GenBank/DDBJ whole genome shotgun (WGS) entry which is preliminary data.</text>
</comment>
<protein>
    <submittedName>
        <fullName evidence="8">MFS transporter</fullName>
    </submittedName>
</protein>
<reference evidence="8 9" key="1">
    <citation type="submission" date="2016-08" db="EMBL/GenBank/DDBJ databases">
        <title>Novel Firmicute Genomes.</title>
        <authorList>
            <person name="Poppleton D.I."/>
            <person name="Gribaldo S."/>
        </authorList>
    </citation>
    <scope>NUCLEOTIDE SEQUENCE [LARGE SCALE GENOMIC DNA]</scope>
    <source>
        <strain evidence="8 9">RAOx-1</strain>
    </source>
</reference>
<dbReference type="PANTHER" id="PTHR43385:SF1">
    <property type="entry name" value="RIBOFLAVIN TRANSPORTER RIBJ"/>
    <property type="match status" value="1"/>
</dbReference>
<dbReference type="Gene3D" id="1.20.1250.20">
    <property type="entry name" value="MFS general substrate transporter like domains"/>
    <property type="match status" value="2"/>
</dbReference>
<evidence type="ECO:0000256" key="1">
    <source>
        <dbReference type="ARBA" id="ARBA00004651"/>
    </source>
</evidence>
<feature type="transmembrane region" description="Helical" evidence="6">
    <location>
        <begin position="169"/>
        <end position="188"/>
    </location>
</feature>
<dbReference type="Proteomes" id="UP000284219">
    <property type="component" value="Unassembled WGS sequence"/>
</dbReference>
<dbReference type="AlphaFoldDB" id="A0A419SDJ3"/>
<proteinExistence type="predicted"/>
<dbReference type="Pfam" id="PF07690">
    <property type="entry name" value="MFS_1"/>
    <property type="match status" value="1"/>
</dbReference>
<dbReference type="InterPro" id="IPR020846">
    <property type="entry name" value="MFS_dom"/>
</dbReference>
<dbReference type="InterPro" id="IPR036259">
    <property type="entry name" value="MFS_trans_sf"/>
</dbReference>
<feature type="transmembrane region" description="Helical" evidence="6">
    <location>
        <begin position="102"/>
        <end position="124"/>
    </location>
</feature>
<evidence type="ECO:0000256" key="2">
    <source>
        <dbReference type="ARBA" id="ARBA00022448"/>
    </source>
</evidence>
<evidence type="ECO:0000313" key="8">
    <source>
        <dbReference type="EMBL" id="RKD21146.1"/>
    </source>
</evidence>
<feature type="transmembrane region" description="Helical" evidence="6">
    <location>
        <begin position="388"/>
        <end position="405"/>
    </location>
</feature>
<evidence type="ECO:0000256" key="3">
    <source>
        <dbReference type="ARBA" id="ARBA00022692"/>
    </source>
</evidence>
<feature type="transmembrane region" description="Helical" evidence="6">
    <location>
        <begin position="136"/>
        <end position="157"/>
    </location>
</feature>
<dbReference type="InterPro" id="IPR011701">
    <property type="entry name" value="MFS"/>
</dbReference>
<dbReference type="OrthoDB" id="9793415at2"/>
<feature type="transmembrane region" description="Helical" evidence="6">
    <location>
        <begin position="291"/>
        <end position="312"/>
    </location>
</feature>
<evidence type="ECO:0000256" key="6">
    <source>
        <dbReference type="SAM" id="Phobius"/>
    </source>
</evidence>
<comment type="subcellular location">
    <subcellularLocation>
        <location evidence="1">Cell membrane</location>
        <topology evidence="1">Multi-pass membrane protein</topology>
    </subcellularLocation>
</comment>
<evidence type="ECO:0000256" key="5">
    <source>
        <dbReference type="ARBA" id="ARBA00023136"/>
    </source>
</evidence>
<feature type="transmembrane region" description="Helical" evidence="6">
    <location>
        <begin position="232"/>
        <end position="254"/>
    </location>
</feature>
<sequence>MKVKNRWLIALCAVGLHISIGSVYAWSNFTDPLLEIGQGQGWTNANVQLTFSIAILFLGLSAAFLGHFVEKHGPRKTGLIAATFFGIGIFTTGFAVKMESLTMIYLTYGVLGGIGLGTGYIAPVSTLVKWFPDRRGLATGLAIMGFGFAAAVASPIMDYLNGTVGVANTFFILGASYFVVMFLSSLYLEKPPEGWAPASFEADAGSGEKVSKQPEDLSQLTANEAIKTKRFYYMWFMLFINITCGIAVTSAAKVLAVDDFGMAVAVAATFVGAMGVMNGGGRIGWATASDYLGRMNTWTIFFVLQIFLFFLLPKVSGVMAFVIISAVIYSCYGGGFAAIPAFIGDVFGTKQLGAIHGYILTAWSAGGLAGPLFAAYMKDVTGSYANSLIYFSGLMVVAFFVSILMRMEMNKLRRQNELKKKSAENSFEGAKAI</sequence>
<feature type="domain" description="Major facilitator superfamily (MFS) profile" evidence="7">
    <location>
        <begin position="1"/>
        <end position="410"/>
    </location>
</feature>
<dbReference type="PROSITE" id="PS50850">
    <property type="entry name" value="MFS"/>
    <property type="match status" value="1"/>
</dbReference>
<accession>A0A419SDJ3</accession>
<feature type="transmembrane region" description="Helical" evidence="6">
    <location>
        <begin position="260"/>
        <end position="279"/>
    </location>
</feature>
<evidence type="ECO:0000259" key="7">
    <source>
        <dbReference type="PROSITE" id="PS50850"/>
    </source>
</evidence>
<dbReference type="SUPFAM" id="SSF103473">
    <property type="entry name" value="MFS general substrate transporter"/>
    <property type="match status" value="1"/>
</dbReference>
<organism evidence="8 9">
    <name type="scientific">Ammoniphilus oxalaticus</name>
    <dbReference type="NCBI Taxonomy" id="66863"/>
    <lineage>
        <taxon>Bacteria</taxon>
        <taxon>Bacillati</taxon>
        <taxon>Bacillota</taxon>
        <taxon>Bacilli</taxon>
        <taxon>Bacillales</taxon>
        <taxon>Paenibacillaceae</taxon>
        <taxon>Aneurinibacillus group</taxon>
        <taxon>Ammoniphilus</taxon>
    </lineage>
</organism>
<dbReference type="InterPro" id="IPR052983">
    <property type="entry name" value="MFS_Riboflavin_Transporter"/>
</dbReference>
<evidence type="ECO:0000256" key="4">
    <source>
        <dbReference type="ARBA" id="ARBA00022989"/>
    </source>
</evidence>